<gene>
    <name evidence="3" type="ORF">D3F03_16015</name>
</gene>
<comment type="caution">
    <text evidence="3">The sequence shown here is derived from an EMBL/GenBank/DDBJ whole genome shotgun (WGS) entry which is preliminary data.</text>
</comment>
<proteinExistence type="inferred from homology"/>
<dbReference type="OrthoDB" id="5515649at2"/>
<evidence type="ECO:0000256" key="2">
    <source>
        <dbReference type="RuleBase" id="RU003707"/>
    </source>
</evidence>
<dbReference type="GO" id="GO:0004300">
    <property type="term" value="F:enoyl-CoA hydratase activity"/>
    <property type="evidence" value="ECO:0007669"/>
    <property type="project" value="UniProtKB-EC"/>
</dbReference>
<dbReference type="Gene3D" id="3.90.226.10">
    <property type="entry name" value="2-enoyl-CoA Hydratase, Chain A, domain 1"/>
    <property type="match status" value="1"/>
</dbReference>
<dbReference type="NCBIfam" id="NF005700">
    <property type="entry name" value="PRK07511.1"/>
    <property type="match status" value="1"/>
</dbReference>
<dbReference type="Pfam" id="PF00378">
    <property type="entry name" value="ECH_1"/>
    <property type="match status" value="1"/>
</dbReference>
<sequence length="259" mass="27293">MAAELLSRTEGQTLVLTLRNPGQHNTLGPDIYAAGIEVLNGAERSTDIRSVVLTGADGLFSAGGDLVRLQANRSLDPEVQTASITALHDWIEALRTYPKPVVAAVEGVAAGAGFSLALACDFLVASRSARFSLAYSRVGLSPDGGASWALAQAIPRTLAAEWLMLGDTLPAERLHALGIVNRLTDPGAALGGALDLCAALHARAPNVLASVKELLAEARTNDLHSQLAMERKHFVSNLQHPNAGEGIAAFLDKRTPHFR</sequence>
<dbReference type="PROSITE" id="PS00166">
    <property type="entry name" value="ENOYL_COA_HYDRATASE"/>
    <property type="match status" value="1"/>
</dbReference>
<dbReference type="RefSeq" id="WP_119110446.1">
    <property type="nucleotide sequence ID" value="NZ_QXJC01000011.1"/>
</dbReference>
<dbReference type="PANTHER" id="PTHR43459:SF1">
    <property type="entry name" value="EG:BACN32G11.4 PROTEIN"/>
    <property type="match status" value="1"/>
</dbReference>
<dbReference type="EC" id="4.2.1.17" evidence="3"/>
<dbReference type="Gene3D" id="1.10.12.10">
    <property type="entry name" value="Lyase 2-enoyl-coa Hydratase, Chain A, domain 2"/>
    <property type="match status" value="1"/>
</dbReference>
<organism evidence="3 4">
    <name type="scientific">Simplicispira hankyongi</name>
    <dbReference type="NCBI Taxonomy" id="2315688"/>
    <lineage>
        <taxon>Bacteria</taxon>
        <taxon>Pseudomonadati</taxon>
        <taxon>Pseudomonadota</taxon>
        <taxon>Betaproteobacteria</taxon>
        <taxon>Burkholderiales</taxon>
        <taxon>Comamonadaceae</taxon>
        <taxon>Simplicispira</taxon>
    </lineage>
</organism>
<dbReference type="InterPro" id="IPR014748">
    <property type="entry name" value="Enoyl-CoA_hydra_C"/>
</dbReference>
<reference evidence="3 4" key="1">
    <citation type="submission" date="2018-09" db="EMBL/GenBank/DDBJ databases">
        <title>Draft genome of Simplicispira sp. NY-02.</title>
        <authorList>
            <person name="Im W.T."/>
        </authorList>
    </citation>
    <scope>NUCLEOTIDE SEQUENCE [LARGE SCALE GENOMIC DNA]</scope>
    <source>
        <strain evidence="3 4">NY-02</strain>
    </source>
</reference>
<dbReference type="AlphaFoldDB" id="A0A398C6E4"/>
<evidence type="ECO:0000313" key="3">
    <source>
        <dbReference type="EMBL" id="RID97021.1"/>
    </source>
</evidence>
<name>A0A398C6E4_9BURK</name>
<dbReference type="Proteomes" id="UP000266302">
    <property type="component" value="Unassembled WGS sequence"/>
</dbReference>
<dbReference type="CDD" id="cd06558">
    <property type="entry name" value="crotonase-like"/>
    <property type="match status" value="1"/>
</dbReference>
<evidence type="ECO:0000313" key="4">
    <source>
        <dbReference type="Proteomes" id="UP000266302"/>
    </source>
</evidence>
<dbReference type="InterPro" id="IPR001753">
    <property type="entry name" value="Enoyl-CoA_hydra/iso"/>
</dbReference>
<dbReference type="InterPro" id="IPR029045">
    <property type="entry name" value="ClpP/crotonase-like_dom_sf"/>
</dbReference>
<keyword evidence="3" id="KW-0456">Lyase</keyword>
<evidence type="ECO:0000256" key="1">
    <source>
        <dbReference type="ARBA" id="ARBA00005254"/>
    </source>
</evidence>
<comment type="similarity">
    <text evidence="1 2">Belongs to the enoyl-CoA hydratase/isomerase family.</text>
</comment>
<dbReference type="PANTHER" id="PTHR43459">
    <property type="entry name" value="ENOYL-COA HYDRATASE"/>
    <property type="match status" value="1"/>
</dbReference>
<dbReference type="EMBL" id="QXJC01000011">
    <property type="protein sequence ID" value="RID97021.1"/>
    <property type="molecule type" value="Genomic_DNA"/>
</dbReference>
<dbReference type="NCBIfam" id="NF046063">
    <property type="entry name" value="oxepin_alt"/>
    <property type="match status" value="1"/>
</dbReference>
<dbReference type="SUPFAM" id="SSF52096">
    <property type="entry name" value="ClpP/crotonase"/>
    <property type="match status" value="1"/>
</dbReference>
<keyword evidence="4" id="KW-1185">Reference proteome</keyword>
<protein>
    <submittedName>
        <fullName evidence="3">Enoyl-CoA hydratase</fullName>
        <ecNumber evidence="3">4.2.1.17</ecNumber>
    </submittedName>
</protein>
<accession>A0A398C6E4</accession>
<dbReference type="InterPro" id="IPR018376">
    <property type="entry name" value="Enoyl-CoA_hyd/isom_CS"/>
</dbReference>